<dbReference type="KEGG" id="hbs:IPV69_03955"/>
<accession>A0A7M2X0B6</accession>
<dbReference type="Gene3D" id="3.10.310.30">
    <property type="match status" value="1"/>
</dbReference>
<dbReference type="InterPro" id="IPR051319">
    <property type="entry name" value="Oligoribo/pAp-PDE_c-di-AMP_PDE"/>
</dbReference>
<evidence type="ECO:0000313" key="2">
    <source>
        <dbReference type="EMBL" id="QOV90531.1"/>
    </source>
</evidence>
<reference evidence="2 3" key="1">
    <citation type="submission" date="2020-10" db="EMBL/GenBank/DDBJ databases">
        <title>Wide distribution of Phycisphaera-like planctomycetes from WD2101 soil group in peatlands and genome analysis of the first cultivated representative.</title>
        <authorList>
            <person name="Dedysh S.N."/>
            <person name="Beletsky A.V."/>
            <person name="Ivanova A."/>
            <person name="Kulichevskaya I.S."/>
            <person name="Suzina N.E."/>
            <person name="Philippov D.A."/>
            <person name="Rakitin A.L."/>
            <person name="Mardanov A.V."/>
            <person name="Ravin N.V."/>
        </authorList>
    </citation>
    <scope>NUCLEOTIDE SEQUENCE [LARGE SCALE GENOMIC DNA]</scope>
    <source>
        <strain evidence="2 3">M1803</strain>
    </source>
</reference>
<keyword evidence="3" id="KW-1185">Reference proteome</keyword>
<dbReference type="Pfam" id="PF01368">
    <property type="entry name" value="DHH"/>
    <property type="match status" value="1"/>
</dbReference>
<evidence type="ECO:0000313" key="3">
    <source>
        <dbReference type="Proteomes" id="UP000593765"/>
    </source>
</evidence>
<dbReference type="Proteomes" id="UP000593765">
    <property type="component" value="Chromosome"/>
</dbReference>
<evidence type="ECO:0000259" key="1">
    <source>
        <dbReference type="Pfam" id="PF01368"/>
    </source>
</evidence>
<organism evidence="2 3">
    <name type="scientific">Humisphaera borealis</name>
    <dbReference type="NCBI Taxonomy" id="2807512"/>
    <lineage>
        <taxon>Bacteria</taxon>
        <taxon>Pseudomonadati</taxon>
        <taxon>Planctomycetota</taxon>
        <taxon>Phycisphaerae</taxon>
        <taxon>Tepidisphaerales</taxon>
        <taxon>Tepidisphaeraceae</taxon>
        <taxon>Humisphaera</taxon>
    </lineage>
</organism>
<dbReference type="RefSeq" id="WP_206293619.1">
    <property type="nucleotide sequence ID" value="NZ_CP063458.1"/>
</dbReference>
<sequence length="358" mass="38907">MQTLAGSASAAERRSRARPRAGKFLRVLATRRNILVTTHIHPDPDALGSAVALAYLLSKCLGMTQDRPSITLAAKGRIGGGINDAFLRVANGKLKNWEEIDPASFDAIVMVDTQPQFSSSPLPPGLLPTVVIDHHRGRGRKSKLPLWDVRPEVGATCSIIFSYFMDLEQSIPADLAAAMLYAIETDLAGAAGTPGDLDNIALSSLTLSADPRKLYQMRFTPLPQAYFRAYAQALGNAEFQGNALMSHLDNIESMEQPAIMADMLLRFDQAEWALVTAETDNGVVLSLRTRAKERSAADVMHKIIARLGEGGGHRTKAGGFIRFAPEVPHNPKKLRAKLWRRLLSAVGVRSGKPIRLVA</sequence>
<dbReference type="InterPro" id="IPR001667">
    <property type="entry name" value="DDH_dom"/>
</dbReference>
<feature type="domain" description="DDH" evidence="1">
    <location>
        <begin position="33"/>
        <end position="183"/>
    </location>
</feature>
<dbReference type="InterPro" id="IPR038763">
    <property type="entry name" value="DHH_sf"/>
</dbReference>
<protein>
    <submittedName>
        <fullName evidence="2">DHH family phosphoesterase</fullName>
    </submittedName>
</protein>
<dbReference type="PANTHER" id="PTHR47618:SF1">
    <property type="entry name" value="BIFUNCTIONAL OLIGORIBONUCLEASE AND PAP PHOSPHATASE NRNA"/>
    <property type="match status" value="1"/>
</dbReference>
<name>A0A7M2X0B6_9BACT</name>
<gene>
    <name evidence="2" type="ORF">IPV69_03955</name>
</gene>
<dbReference type="EMBL" id="CP063458">
    <property type="protein sequence ID" value="QOV90531.1"/>
    <property type="molecule type" value="Genomic_DNA"/>
</dbReference>
<dbReference type="Gene3D" id="3.90.1640.10">
    <property type="entry name" value="inorganic pyrophosphatase (n-terminal core)"/>
    <property type="match status" value="1"/>
</dbReference>
<dbReference type="AlphaFoldDB" id="A0A7M2X0B6"/>
<dbReference type="SUPFAM" id="SSF64182">
    <property type="entry name" value="DHH phosphoesterases"/>
    <property type="match status" value="1"/>
</dbReference>
<dbReference type="PANTHER" id="PTHR47618">
    <property type="entry name" value="BIFUNCTIONAL OLIGORIBONUCLEASE AND PAP PHOSPHATASE NRNA"/>
    <property type="match status" value="1"/>
</dbReference>
<proteinExistence type="predicted"/>